<proteinExistence type="predicted"/>
<dbReference type="Proteomes" id="UP000321532">
    <property type="component" value="Unassembled WGS sequence"/>
</dbReference>
<keyword evidence="2" id="KW-1185">Reference proteome</keyword>
<comment type="caution">
    <text evidence="1">The sequence shown here is derived from an EMBL/GenBank/DDBJ whole genome shotgun (WGS) entry which is preliminary data.</text>
</comment>
<dbReference type="EMBL" id="BJYS01000020">
    <property type="protein sequence ID" value="GEO05075.1"/>
    <property type="molecule type" value="Genomic_DNA"/>
</dbReference>
<sequence length="144" mass="16415">MYLLVACKKDDKVYPIKTYLIESNEQITKMDNNWTDYLTKEIQIVKGNKSVHISLDMSATGVEGTPEIAFRAKVGTQYSNPSLVKWVTYNALEKPHAEFLIENVAAGKYDIGIQWKAITGSITTSQFHQSDSYNRVFIVEYPRN</sequence>
<protein>
    <submittedName>
        <fullName evidence="1">Uncharacterized protein</fullName>
    </submittedName>
</protein>
<organism evidence="1 2">
    <name type="scientific">Adhaeribacter aerolatus</name>
    <dbReference type="NCBI Taxonomy" id="670289"/>
    <lineage>
        <taxon>Bacteria</taxon>
        <taxon>Pseudomonadati</taxon>
        <taxon>Bacteroidota</taxon>
        <taxon>Cytophagia</taxon>
        <taxon>Cytophagales</taxon>
        <taxon>Hymenobacteraceae</taxon>
        <taxon>Adhaeribacter</taxon>
    </lineage>
</organism>
<name>A0A512AZD5_9BACT</name>
<gene>
    <name evidence="1" type="ORF">AAE02nite_27390</name>
</gene>
<accession>A0A512AZD5</accession>
<dbReference type="AlphaFoldDB" id="A0A512AZD5"/>
<evidence type="ECO:0000313" key="1">
    <source>
        <dbReference type="EMBL" id="GEO05075.1"/>
    </source>
</evidence>
<evidence type="ECO:0000313" key="2">
    <source>
        <dbReference type="Proteomes" id="UP000321532"/>
    </source>
</evidence>
<reference evidence="1 2" key="1">
    <citation type="submission" date="2019-07" db="EMBL/GenBank/DDBJ databases">
        <title>Whole genome shotgun sequence of Adhaeribacter aerolatus NBRC 106133.</title>
        <authorList>
            <person name="Hosoyama A."/>
            <person name="Uohara A."/>
            <person name="Ohji S."/>
            <person name="Ichikawa N."/>
        </authorList>
    </citation>
    <scope>NUCLEOTIDE SEQUENCE [LARGE SCALE GENOMIC DNA]</scope>
    <source>
        <strain evidence="1 2">NBRC 106133</strain>
    </source>
</reference>